<organism evidence="2 3">
    <name type="scientific">Austropuccinia psidii MF-1</name>
    <dbReference type="NCBI Taxonomy" id="1389203"/>
    <lineage>
        <taxon>Eukaryota</taxon>
        <taxon>Fungi</taxon>
        <taxon>Dikarya</taxon>
        <taxon>Basidiomycota</taxon>
        <taxon>Pucciniomycotina</taxon>
        <taxon>Pucciniomycetes</taxon>
        <taxon>Pucciniales</taxon>
        <taxon>Sphaerophragmiaceae</taxon>
        <taxon>Austropuccinia</taxon>
    </lineage>
</organism>
<gene>
    <name evidence="2" type="ORF">O181_035040</name>
</gene>
<feature type="region of interest" description="Disordered" evidence="1">
    <location>
        <begin position="90"/>
        <end position="111"/>
    </location>
</feature>
<accession>A0A9Q3HAT8</accession>
<comment type="caution">
    <text evidence="2">The sequence shown here is derived from an EMBL/GenBank/DDBJ whole genome shotgun (WGS) entry which is preliminary data.</text>
</comment>
<dbReference type="Proteomes" id="UP000765509">
    <property type="component" value="Unassembled WGS sequence"/>
</dbReference>
<dbReference type="AlphaFoldDB" id="A0A9Q3HAT8"/>
<keyword evidence="3" id="KW-1185">Reference proteome</keyword>
<protein>
    <submittedName>
        <fullName evidence="2">Uncharacterized protein</fullName>
    </submittedName>
</protein>
<proteinExistence type="predicted"/>
<evidence type="ECO:0000256" key="1">
    <source>
        <dbReference type="SAM" id="MobiDB-lite"/>
    </source>
</evidence>
<reference evidence="2" key="1">
    <citation type="submission" date="2021-03" db="EMBL/GenBank/DDBJ databases">
        <title>Draft genome sequence of rust myrtle Austropuccinia psidii MF-1, a brazilian biotype.</title>
        <authorList>
            <person name="Quecine M.C."/>
            <person name="Pachon D.M.R."/>
            <person name="Bonatelli M.L."/>
            <person name="Correr F.H."/>
            <person name="Franceschini L.M."/>
            <person name="Leite T.F."/>
            <person name="Margarido G.R.A."/>
            <person name="Almeida C.A."/>
            <person name="Ferrarezi J.A."/>
            <person name="Labate C.A."/>
        </authorList>
    </citation>
    <scope>NUCLEOTIDE SEQUENCE</scope>
    <source>
        <strain evidence="2">MF-1</strain>
    </source>
</reference>
<name>A0A9Q3HAT8_9BASI</name>
<dbReference type="EMBL" id="AVOT02013036">
    <property type="protein sequence ID" value="MBW0495325.1"/>
    <property type="molecule type" value="Genomic_DNA"/>
</dbReference>
<sequence>MKLQGSKVGLTNFYLIANSISQKPTSKKNGKTAYSSTGSLSLDKLIFKSQESEFLPLIKIEKGSHLQESDNGEQGEIKELNDKTFQNTHLKKPSHTSVLQDASKRLKYTNM</sequence>
<evidence type="ECO:0000313" key="3">
    <source>
        <dbReference type="Proteomes" id="UP000765509"/>
    </source>
</evidence>
<evidence type="ECO:0000313" key="2">
    <source>
        <dbReference type="EMBL" id="MBW0495325.1"/>
    </source>
</evidence>